<dbReference type="Proteomes" id="UP000729402">
    <property type="component" value="Unassembled WGS sequence"/>
</dbReference>
<gene>
    <name evidence="1" type="ORF">GUJ93_ZPchr0015g6811</name>
</gene>
<name>A0A8J5TLX6_ZIZPA</name>
<dbReference type="PANTHER" id="PTHR11439">
    <property type="entry name" value="GAG-POL-RELATED RETROTRANSPOSON"/>
    <property type="match status" value="1"/>
</dbReference>
<proteinExistence type="predicted"/>
<reference evidence="1" key="2">
    <citation type="submission" date="2021-02" db="EMBL/GenBank/DDBJ databases">
        <authorList>
            <person name="Kimball J.A."/>
            <person name="Haas M.W."/>
            <person name="Macchietto M."/>
            <person name="Kono T."/>
            <person name="Duquette J."/>
            <person name="Shao M."/>
        </authorList>
    </citation>
    <scope>NUCLEOTIDE SEQUENCE</scope>
    <source>
        <tissue evidence="1">Fresh leaf tissue</tissue>
    </source>
</reference>
<organism evidence="1 2">
    <name type="scientific">Zizania palustris</name>
    <name type="common">Northern wild rice</name>
    <dbReference type="NCBI Taxonomy" id="103762"/>
    <lineage>
        <taxon>Eukaryota</taxon>
        <taxon>Viridiplantae</taxon>
        <taxon>Streptophyta</taxon>
        <taxon>Embryophyta</taxon>
        <taxon>Tracheophyta</taxon>
        <taxon>Spermatophyta</taxon>
        <taxon>Magnoliopsida</taxon>
        <taxon>Liliopsida</taxon>
        <taxon>Poales</taxon>
        <taxon>Poaceae</taxon>
        <taxon>BOP clade</taxon>
        <taxon>Oryzoideae</taxon>
        <taxon>Oryzeae</taxon>
        <taxon>Zizaniinae</taxon>
        <taxon>Zizania</taxon>
    </lineage>
</organism>
<protein>
    <submittedName>
        <fullName evidence="1">Uncharacterized protein</fullName>
    </submittedName>
</protein>
<dbReference type="EMBL" id="JAAALK010000085">
    <property type="protein sequence ID" value="KAG8083391.1"/>
    <property type="molecule type" value="Genomic_DNA"/>
</dbReference>
<evidence type="ECO:0000313" key="2">
    <source>
        <dbReference type="Proteomes" id="UP000729402"/>
    </source>
</evidence>
<keyword evidence="2" id="KW-1185">Reference proteome</keyword>
<sequence length="99" mass="11356">MGILWASLFISLLLESTLLTLFILSHFVSSPTSVHFIHLLHVLRYLWETSSQCLFYACDSPLQLHAYLDSTWASDAIYRRSITVYCILLGSSLSWKSKK</sequence>
<comment type="caution">
    <text evidence="1">The sequence shown here is derived from an EMBL/GenBank/DDBJ whole genome shotgun (WGS) entry which is preliminary data.</text>
</comment>
<dbReference type="PANTHER" id="PTHR11439:SF461">
    <property type="entry name" value="OS10G0432200 PROTEIN"/>
    <property type="match status" value="1"/>
</dbReference>
<dbReference type="AlphaFoldDB" id="A0A8J5TLX6"/>
<dbReference type="OrthoDB" id="776514at2759"/>
<reference evidence="1" key="1">
    <citation type="journal article" date="2021" name="bioRxiv">
        <title>Whole Genome Assembly and Annotation of Northern Wild Rice, Zizania palustris L., Supports a Whole Genome Duplication in the Zizania Genus.</title>
        <authorList>
            <person name="Haas M."/>
            <person name="Kono T."/>
            <person name="Macchietto M."/>
            <person name="Millas R."/>
            <person name="McGilp L."/>
            <person name="Shao M."/>
            <person name="Duquette J."/>
            <person name="Hirsch C.N."/>
            <person name="Kimball J."/>
        </authorList>
    </citation>
    <scope>NUCLEOTIDE SEQUENCE</scope>
    <source>
        <tissue evidence="1">Fresh leaf tissue</tissue>
    </source>
</reference>
<accession>A0A8J5TLX6</accession>
<evidence type="ECO:0000313" key="1">
    <source>
        <dbReference type="EMBL" id="KAG8083391.1"/>
    </source>
</evidence>